<evidence type="ECO:0000313" key="1">
    <source>
        <dbReference type="EMBL" id="AAZ97165.1"/>
    </source>
</evidence>
<keyword evidence="2" id="KW-1185">Reference proteome</keyword>
<protein>
    <submittedName>
        <fullName evidence="1">Uncharacterized protein</fullName>
    </submittedName>
</protein>
<sequence length="307" mass="33676">MLPARQFRSLLPSLSPHLGVVAVMAPLAQRSEVQQARRFWPVVEYMRRRQNYFPARYRVRLPILGSAPLAAVLCAVEAHKPAAQFPVCRVAFAVLWSYRHCSSNPTVKFAPLRSAGTRRSAPVISTVGRRAVSAAAPANPLGLRVVLVSLHTLHLIAALDVARHMLRRVLLAAGVIPAHRAHLSALPAGYVQPSKVAPALVFGCLHHFSLQIIPKNIPRPTIRSSRGPPAPSILAGFRKARLTANVGHLLCQPLLFFRAVNRHRVAATLRPPIAHRPRAIGALRAPAFAAPHLPACQLRYLLRYRVV</sequence>
<dbReference type="EMBL" id="CP000116">
    <property type="protein sequence ID" value="AAZ97165.1"/>
    <property type="molecule type" value="Genomic_DNA"/>
</dbReference>
<dbReference type="HOGENOM" id="CLU_905948_0_0_4"/>
<evidence type="ECO:0000313" key="2">
    <source>
        <dbReference type="Proteomes" id="UP000008291"/>
    </source>
</evidence>
<reference evidence="1 2" key="1">
    <citation type="journal article" date="2006" name="J. Bacteriol.">
        <title>The genome sequence of the obligately chemolithoautotrophic, facultatively anaerobic bacterium Thiobacillus denitrificans.</title>
        <authorList>
            <person name="Beller H.R."/>
            <person name="Chain P.S."/>
            <person name="Letain T.E."/>
            <person name="Chakicherla A."/>
            <person name="Larimer F.W."/>
            <person name="Richardson P.M."/>
            <person name="Coleman M.A."/>
            <person name="Wood A.P."/>
            <person name="Kelly D.P."/>
        </authorList>
    </citation>
    <scope>NUCLEOTIDE SEQUENCE [LARGE SCALE GENOMIC DNA]</scope>
    <source>
        <strain evidence="1 2">ATCC 25259</strain>
    </source>
</reference>
<dbReference type="Proteomes" id="UP000008291">
    <property type="component" value="Chromosome"/>
</dbReference>
<proteinExistence type="predicted"/>
<dbReference type="KEGG" id="tbd:Tbd_1212"/>
<dbReference type="AlphaFoldDB" id="Q3SJJ2"/>
<gene>
    <name evidence="1" type="ordered locus">Tbd_1212</name>
</gene>
<accession>Q3SJJ2</accession>
<organism evidence="1 2">
    <name type="scientific">Thiobacillus denitrificans (strain ATCC 25259 / T1)</name>
    <dbReference type="NCBI Taxonomy" id="292415"/>
    <lineage>
        <taxon>Bacteria</taxon>
        <taxon>Pseudomonadati</taxon>
        <taxon>Pseudomonadota</taxon>
        <taxon>Betaproteobacteria</taxon>
        <taxon>Nitrosomonadales</taxon>
        <taxon>Thiobacillaceae</taxon>
        <taxon>Thiobacillus</taxon>
    </lineage>
</organism>
<name>Q3SJJ2_THIDA</name>